<dbReference type="InterPro" id="IPR000184">
    <property type="entry name" value="Bac_surfAg_D15"/>
</dbReference>
<evidence type="ECO:0000256" key="2">
    <source>
        <dbReference type="ARBA" id="ARBA00022692"/>
    </source>
</evidence>
<name>A0A4Q1K6U0_9FLAO</name>
<evidence type="ECO:0000256" key="1">
    <source>
        <dbReference type="ARBA" id="ARBA00004370"/>
    </source>
</evidence>
<dbReference type="PROSITE" id="PS51257">
    <property type="entry name" value="PROKAR_LIPOPROTEIN"/>
    <property type="match status" value="1"/>
</dbReference>
<dbReference type="PANTHER" id="PTHR12815">
    <property type="entry name" value="SORTING AND ASSEMBLY MACHINERY SAMM50 PROTEIN FAMILY MEMBER"/>
    <property type="match status" value="1"/>
</dbReference>
<keyword evidence="5" id="KW-0998">Cell outer membrane</keyword>
<accession>A0A4Q1K6U0</accession>
<sequence>MHNLSSKISILVLIAVLISACDAVKKVPSEKHLLTKNKVKVDGKNIKDEAIIEQLVQQPNSSLLGFKLRLHMYNLAKENMDSVFKAKYTNNPEKYARASKWLSQKQVHRLGKSFWYSGWHNFLKKTGEVPVIIDTTKTKRTLKRLKAHYFNQGYFRAKSNYKINYLEKKRATVDYSLTKGEPSFLDTIHKDIESPDLDSLYTLTEKKSLVKQGQQFNDEIVKNEISRLTNYFRNKGVYHFQQQNILFVMDTASLKMPVVIKISDRKIKQGDTTVTQPFKIYKIDKVNIYTNDLATKNQKYYTDSATYKNFNIYSTNKLRYRPKALADAVFIQKDSLFSEERRTQTLRSLSNLRVFNFPNIVYTENPENETLTANIYLTSKDKYGFKANADFTHSNIQDFGISGNTSLSIRNIFRGAETLELGIRGNIGSSKDLANPDNRFFNITEIGSDLRLSFPRLFSPFNTEKIIPKTMFPNTLISAGFAKQQNIGLDKESFTSYINYNWVPSKSTSVKFDLLNVQYVKNINIANYFNVYTSTYNRLNDLAQIYNDDPLILDENGNLTKDEGGADLFIDYALNGLLPNLDINGNDYKIIKSIKERKDRLTENNLIFASNFVYSKTSQTDFFDKQFYSFKSKIELAGNTLSLLANVSNQPKSLDGSRNLFGLQYSQYVKGEFDFVKHWDLKRDKVFAVHSFFGLAIPYGNSQSIPFSRSYFAGGSNDNRGWQSYSLGPGKSGGLNDFNEANMKITLNAEFRFKFFGNFHGALFADCGNIWNVLDSETDEAKIFSGIKSLESLALGTGIGFRYDFSFFVARLDFGFKTYNPSLDTSKRWFKEMALNKSVLNIGINYPF</sequence>
<organism evidence="7 8">
    <name type="scientific">Flavobacterium amnicola</name>
    <dbReference type="NCBI Taxonomy" id="2506422"/>
    <lineage>
        <taxon>Bacteria</taxon>
        <taxon>Pseudomonadati</taxon>
        <taxon>Bacteroidota</taxon>
        <taxon>Flavobacteriia</taxon>
        <taxon>Flavobacteriales</taxon>
        <taxon>Flavobacteriaceae</taxon>
        <taxon>Flavobacterium</taxon>
    </lineage>
</organism>
<dbReference type="Gene3D" id="2.40.160.50">
    <property type="entry name" value="membrane protein fhac: a member of the omp85/tpsb transporter family"/>
    <property type="match status" value="1"/>
</dbReference>
<dbReference type="Proteomes" id="UP000290283">
    <property type="component" value="Unassembled WGS sequence"/>
</dbReference>
<dbReference type="InterPro" id="IPR039910">
    <property type="entry name" value="D15-like"/>
</dbReference>
<protein>
    <submittedName>
        <fullName evidence="7">Outer membrane protein assembly factor</fullName>
    </submittedName>
</protein>
<dbReference type="OrthoDB" id="9814535at2"/>
<comment type="subcellular location">
    <subcellularLocation>
        <location evidence="1">Membrane</location>
    </subcellularLocation>
</comment>
<dbReference type="GO" id="GO:0019867">
    <property type="term" value="C:outer membrane"/>
    <property type="evidence" value="ECO:0007669"/>
    <property type="project" value="InterPro"/>
</dbReference>
<keyword evidence="4" id="KW-0472">Membrane</keyword>
<dbReference type="Pfam" id="PF01103">
    <property type="entry name" value="Omp85"/>
    <property type="match status" value="1"/>
</dbReference>
<dbReference type="RefSeq" id="WP_129435090.1">
    <property type="nucleotide sequence ID" value="NZ_SBKO01000001.1"/>
</dbReference>
<evidence type="ECO:0000313" key="7">
    <source>
        <dbReference type="EMBL" id="RXR21322.1"/>
    </source>
</evidence>
<dbReference type="PANTHER" id="PTHR12815:SF47">
    <property type="entry name" value="TRANSLOCATION AND ASSEMBLY MODULE SUBUNIT TAMA"/>
    <property type="match status" value="1"/>
</dbReference>
<proteinExistence type="predicted"/>
<comment type="caution">
    <text evidence="7">The sequence shown here is derived from an EMBL/GenBank/DDBJ whole genome shotgun (WGS) entry which is preliminary data.</text>
</comment>
<dbReference type="AlphaFoldDB" id="A0A4Q1K6U0"/>
<evidence type="ECO:0000259" key="6">
    <source>
        <dbReference type="Pfam" id="PF01103"/>
    </source>
</evidence>
<gene>
    <name evidence="7" type="ORF">EQG63_05115</name>
</gene>
<dbReference type="EMBL" id="SBKO01000001">
    <property type="protein sequence ID" value="RXR21322.1"/>
    <property type="molecule type" value="Genomic_DNA"/>
</dbReference>
<keyword evidence="2" id="KW-0812">Transmembrane</keyword>
<evidence type="ECO:0000256" key="5">
    <source>
        <dbReference type="ARBA" id="ARBA00023237"/>
    </source>
</evidence>
<evidence type="ECO:0000313" key="8">
    <source>
        <dbReference type="Proteomes" id="UP000290283"/>
    </source>
</evidence>
<keyword evidence="8" id="KW-1185">Reference proteome</keyword>
<evidence type="ECO:0000256" key="4">
    <source>
        <dbReference type="ARBA" id="ARBA00023136"/>
    </source>
</evidence>
<evidence type="ECO:0000256" key="3">
    <source>
        <dbReference type="ARBA" id="ARBA00022729"/>
    </source>
</evidence>
<reference evidence="8" key="1">
    <citation type="submission" date="2019-01" db="EMBL/GenBank/DDBJ databases">
        <title>Cytophagaceae bacterium strain CAR-16.</title>
        <authorList>
            <person name="Chen W.-M."/>
        </authorList>
    </citation>
    <scope>NUCLEOTIDE SEQUENCE [LARGE SCALE GENOMIC DNA]</scope>
    <source>
        <strain evidence="8">LLJ-11</strain>
    </source>
</reference>
<keyword evidence="3" id="KW-0732">Signal</keyword>
<feature type="domain" description="Bacterial surface antigen (D15)" evidence="6">
    <location>
        <begin position="665"/>
        <end position="828"/>
    </location>
</feature>